<protein>
    <recommendedName>
        <fullName evidence="4">BTB domain-containing protein</fullName>
    </recommendedName>
</protein>
<keyword evidence="3" id="KW-1185">Reference proteome</keyword>
<evidence type="ECO:0000313" key="3">
    <source>
        <dbReference type="Proteomes" id="UP000001072"/>
    </source>
</evidence>
<feature type="region of interest" description="Disordered" evidence="1">
    <location>
        <begin position="230"/>
        <end position="273"/>
    </location>
</feature>
<dbReference type="Proteomes" id="UP000001072">
    <property type="component" value="Unassembled WGS sequence"/>
</dbReference>
<reference evidence="3" key="1">
    <citation type="journal article" date="2011" name="Proc. Natl. Acad. Sci. U.S.A.">
        <title>Obligate biotrophy features unraveled by the genomic analysis of rust fungi.</title>
        <authorList>
            <person name="Duplessis S."/>
            <person name="Cuomo C.A."/>
            <person name="Lin Y.-C."/>
            <person name="Aerts A."/>
            <person name="Tisserant E."/>
            <person name="Veneault-Fourrey C."/>
            <person name="Joly D.L."/>
            <person name="Hacquard S."/>
            <person name="Amselem J."/>
            <person name="Cantarel B.L."/>
            <person name="Chiu R."/>
            <person name="Coutinho P.M."/>
            <person name="Feau N."/>
            <person name="Field M."/>
            <person name="Frey P."/>
            <person name="Gelhaye E."/>
            <person name="Goldberg J."/>
            <person name="Grabherr M.G."/>
            <person name="Kodira C.D."/>
            <person name="Kohler A."/>
            <person name="Kuees U."/>
            <person name="Lindquist E.A."/>
            <person name="Lucas S.M."/>
            <person name="Mago R."/>
            <person name="Mauceli E."/>
            <person name="Morin E."/>
            <person name="Murat C."/>
            <person name="Pangilinan J.L."/>
            <person name="Park R."/>
            <person name="Pearson M."/>
            <person name="Quesneville H."/>
            <person name="Rouhier N."/>
            <person name="Sakthikumar S."/>
            <person name="Salamov A.A."/>
            <person name="Schmutz J."/>
            <person name="Selles B."/>
            <person name="Shapiro H."/>
            <person name="Tanguay P."/>
            <person name="Tuskan G.A."/>
            <person name="Henrissat B."/>
            <person name="Van de Peer Y."/>
            <person name="Rouze P."/>
            <person name="Ellis J.G."/>
            <person name="Dodds P.N."/>
            <person name="Schein J.E."/>
            <person name="Zhong S."/>
            <person name="Hamelin R.C."/>
            <person name="Grigoriev I.V."/>
            <person name="Szabo L.J."/>
            <person name="Martin F."/>
        </authorList>
    </citation>
    <scope>NUCLEOTIDE SEQUENCE [LARGE SCALE GENOMIC DNA]</scope>
    <source>
        <strain evidence="3">98AG31 / pathotype 3-4-7</strain>
    </source>
</reference>
<proteinExistence type="predicted"/>
<feature type="compositionally biased region" description="Acidic residues" evidence="1">
    <location>
        <begin position="261"/>
        <end position="272"/>
    </location>
</feature>
<dbReference type="GeneID" id="18932926"/>
<dbReference type="HOGENOM" id="CLU_049635_0_0_1"/>
<dbReference type="RefSeq" id="XP_007408270.1">
    <property type="nucleotide sequence ID" value="XM_007408208.1"/>
</dbReference>
<evidence type="ECO:0000256" key="1">
    <source>
        <dbReference type="SAM" id="MobiDB-lite"/>
    </source>
</evidence>
<name>F4RGC6_MELLP</name>
<dbReference type="AlphaFoldDB" id="F4RGC6"/>
<accession>F4RGC6</accession>
<evidence type="ECO:0000313" key="2">
    <source>
        <dbReference type="EMBL" id="EGG08684.1"/>
    </source>
</evidence>
<dbReference type="Gene3D" id="3.30.710.10">
    <property type="entry name" value="Potassium Channel Kv1.1, Chain A"/>
    <property type="match status" value="1"/>
</dbReference>
<organism evidence="3">
    <name type="scientific">Melampsora larici-populina (strain 98AG31 / pathotype 3-4-7)</name>
    <name type="common">Poplar leaf rust fungus</name>
    <dbReference type="NCBI Taxonomy" id="747676"/>
    <lineage>
        <taxon>Eukaryota</taxon>
        <taxon>Fungi</taxon>
        <taxon>Dikarya</taxon>
        <taxon>Basidiomycota</taxon>
        <taxon>Pucciniomycotina</taxon>
        <taxon>Pucciniomycetes</taxon>
        <taxon>Pucciniales</taxon>
        <taxon>Melampsoraceae</taxon>
        <taxon>Melampsora</taxon>
    </lineage>
</organism>
<dbReference type="KEGG" id="mlr:MELLADRAFT_77319"/>
<dbReference type="InterPro" id="IPR011333">
    <property type="entry name" value="SKP1/BTB/POZ_sf"/>
</dbReference>
<sequence>MAEKRTVTARGKFYNLSQHLRSETYTKTIIATINSGEEHRLIDPRRSPAEHVYRTDCPHVFQLSRRKTITTVKTSPMGQSSTSMEGKQLILDELIVHLSDSVYEMYANWTMTWEFGIQAAGRFQIISQATITPHIDPIKWKTIVVGKAEDTQGLLTKYYPNNALDFIVTWSREESSPVLNSTQRELNDLKRAMSQMQTAMLESFNCPSIDITRLVFHSKRSGTIKHLCPGHSEEYSETQDTDNSQPKDQVAKPNEGLFRDDSDEEWDSDPEDVEPKKAEDLIFCHKLRALYFAPLRSTYREYCLPYVAEFRQAITEHRSPWPEWAKAHCTPHRVVPGFKTLTSLKSLYRLADMLIIPELKAICHKQIVDSLEPNIVFTEVKSSVFQQHEELRVEAYKMMRKNWQTYCALDIVPFITNLPQEESWLVFNHILNNLAPKTLLSNSSIVKAGSRGA</sequence>
<dbReference type="VEuPathDB" id="FungiDB:MELLADRAFT_77319"/>
<dbReference type="EMBL" id="GL883100">
    <property type="protein sequence ID" value="EGG08684.1"/>
    <property type="molecule type" value="Genomic_DNA"/>
</dbReference>
<gene>
    <name evidence="2" type="ORF">MELLADRAFT_77319</name>
</gene>
<dbReference type="OrthoDB" id="6359816at2759"/>
<evidence type="ECO:0008006" key="4">
    <source>
        <dbReference type="Google" id="ProtNLM"/>
    </source>
</evidence>
<dbReference type="InParanoid" id="F4RGC6"/>